<protein>
    <submittedName>
        <fullName evidence="1">Uncharacterized protein</fullName>
    </submittedName>
</protein>
<name>A0A9D4DU90_DREPO</name>
<organism evidence="1 2">
    <name type="scientific">Dreissena polymorpha</name>
    <name type="common">Zebra mussel</name>
    <name type="synonym">Mytilus polymorpha</name>
    <dbReference type="NCBI Taxonomy" id="45954"/>
    <lineage>
        <taxon>Eukaryota</taxon>
        <taxon>Metazoa</taxon>
        <taxon>Spiralia</taxon>
        <taxon>Lophotrochozoa</taxon>
        <taxon>Mollusca</taxon>
        <taxon>Bivalvia</taxon>
        <taxon>Autobranchia</taxon>
        <taxon>Heteroconchia</taxon>
        <taxon>Euheterodonta</taxon>
        <taxon>Imparidentia</taxon>
        <taxon>Neoheterodontei</taxon>
        <taxon>Myida</taxon>
        <taxon>Dreissenoidea</taxon>
        <taxon>Dreissenidae</taxon>
        <taxon>Dreissena</taxon>
    </lineage>
</organism>
<reference evidence="1" key="2">
    <citation type="submission" date="2020-11" db="EMBL/GenBank/DDBJ databases">
        <authorList>
            <person name="McCartney M.A."/>
            <person name="Auch B."/>
            <person name="Kono T."/>
            <person name="Mallez S."/>
            <person name="Becker A."/>
            <person name="Gohl D.M."/>
            <person name="Silverstein K.A.T."/>
            <person name="Koren S."/>
            <person name="Bechman K.B."/>
            <person name="Herman A."/>
            <person name="Abrahante J.E."/>
            <person name="Garbe J."/>
        </authorList>
    </citation>
    <scope>NUCLEOTIDE SEQUENCE</scope>
    <source>
        <strain evidence="1">Duluth1</strain>
        <tissue evidence="1">Whole animal</tissue>
    </source>
</reference>
<comment type="caution">
    <text evidence="1">The sequence shown here is derived from an EMBL/GenBank/DDBJ whole genome shotgun (WGS) entry which is preliminary data.</text>
</comment>
<evidence type="ECO:0000313" key="1">
    <source>
        <dbReference type="EMBL" id="KAH3754207.1"/>
    </source>
</evidence>
<gene>
    <name evidence="1" type="ORF">DPMN_188871</name>
</gene>
<dbReference type="Proteomes" id="UP000828390">
    <property type="component" value="Unassembled WGS sequence"/>
</dbReference>
<evidence type="ECO:0000313" key="2">
    <source>
        <dbReference type="Proteomes" id="UP000828390"/>
    </source>
</evidence>
<dbReference type="AlphaFoldDB" id="A0A9D4DU90"/>
<keyword evidence="2" id="KW-1185">Reference proteome</keyword>
<reference evidence="1" key="1">
    <citation type="journal article" date="2019" name="bioRxiv">
        <title>The Genome of the Zebra Mussel, Dreissena polymorpha: A Resource for Invasive Species Research.</title>
        <authorList>
            <person name="McCartney M.A."/>
            <person name="Auch B."/>
            <person name="Kono T."/>
            <person name="Mallez S."/>
            <person name="Zhang Y."/>
            <person name="Obille A."/>
            <person name="Becker A."/>
            <person name="Abrahante J.E."/>
            <person name="Garbe J."/>
            <person name="Badalamenti J.P."/>
            <person name="Herman A."/>
            <person name="Mangelson H."/>
            <person name="Liachko I."/>
            <person name="Sullivan S."/>
            <person name="Sone E.D."/>
            <person name="Koren S."/>
            <person name="Silverstein K.A.T."/>
            <person name="Beckman K.B."/>
            <person name="Gohl D.M."/>
        </authorList>
    </citation>
    <scope>NUCLEOTIDE SEQUENCE</scope>
    <source>
        <strain evidence="1">Duluth1</strain>
        <tissue evidence="1">Whole animal</tissue>
    </source>
</reference>
<accession>A0A9D4DU90</accession>
<proteinExistence type="predicted"/>
<sequence>MSQIYEFLQMKWTGTYGDTTFTFRQKLMEVDFYSIDYIKAKMSKEGRFIPKFTLNLNVLKTDNNLPSFNSVPISKTFFCRLIEFGEEEVQFLFGNKVLYVKELSIYFGNQEFVQSEREDGNHVVKLCMDDLPFRQISSGYGETRFTFEFVTRLLTIVVSPVLKRLF</sequence>
<dbReference type="EMBL" id="JAIWYP010000010">
    <property type="protein sequence ID" value="KAH3754207.1"/>
    <property type="molecule type" value="Genomic_DNA"/>
</dbReference>